<reference evidence="8 9" key="1">
    <citation type="submission" date="2022-04" db="EMBL/GenBank/DDBJ databases">
        <title>Diverse halophilic archaea isolated from saline environments.</title>
        <authorList>
            <person name="Cui H.-L."/>
        </authorList>
    </citation>
    <scope>NUCLEOTIDE SEQUENCE [LARGE SCALE GENOMIC DNA]</scope>
    <source>
        <strain evidence="8 9">XZYJT49</strain>
        <plasmid evidence="8 9">unnamed2</plasmid>
    </source>
</reference>
<dbReference type="RefSeq" id="WP_248652863.1">
    <property type="nucleotide sequence ID" value="NZ_CP096661.1"/>
</dbReference>
<dbReference type="AlphaFoldDB" id="A0A8U0I0M8"/>
<dbReference type="Pfam" id="PF00067">
    <property type="entry name" value="p450"/>
    <property type="match status" value="1"/>
</dbReference>
<dbReference type="GO" id="GO:0020037">
    <property type="term" value="F:heme binding"/>
    <property type="evidence" value="ECO:0007669"/>
    <property type="project" value="InterPro"/>
</dbReference>
<dbReference type="KEGG" id="halx:M0R89_20395"/>
<keyword evidence="4 7" id="KW-0560">Oxidoreductase</keyword>
<evidence type="ECO:0000256" key="4">
    <source>
        <dbReference type="ARBA" id="ARBA00023002"/>
    </source>
</evidence>
<dbReference type="GO" id="GO:0016705">
    <property type="term" value="F:oxidoreductase activity, acting on paired donors, with incorporation or reduction of molecular oxygen"/>
    <property type="evidence" value="ECO:0007669"/>
    <property type="project" value="InterPro"/>
</dbReference>
<dbReference type="PRINTS" id="PR00385">
    <property type="entry name" value="P450"/>
</dbReference>
<keyword evidence="6 7" id="KW-0503">Monooxygenase</keyword>
<evidence type="ECO:0000256" key="5">
    <source>
        <dbReference type="ARBA" id="ARBA00023004"/>
    </source>
</evidence>
<evidence type="ECO:0000256" key="3">
    <source>
        <dbReference type="ARBA" id="ARBA00022723"/>
    </source>
</evidence>
<dbReference type="Proteomes" id="UP000830729">
    <property type="component" value="Plasmid unnamed2"/>
</dbReference>
<dbReference type="InterPro" id="IPR002401">
    <property type="entry name" value="Cyt_P450_E_grp-I"/>
</dbReference>
<name>A0A8U0I0M8_9EURY</name>
<keyword evidence="5 7" id="KW-0408">Iron</keyword>
<dbReference type="InterPro" id="IPR036396">
    <property type="entry name" value="Cyt_P450_sf"/>
</dbReference>
<dbReference type="PANTHER" id="PTHR24291:SF50">
    <property type="entry name" value="BIFUNCTIONAL ALBAFLAVENONE MONOOXYGENASE_TERPENE SYNTHASE"/>
    <property type="match status" value="1"/>
</dbReference>
<evidence type="ECO:0000256" key="2">
    <source>
        <dbReference type="ARBA" id="ARBA00022617"/>
    </source>
</evidence>
<gene>
    <name evidence="8" type="ORF">M0R89_20395</name>
</gene>
<keyword evidence="9" id="KW-1185">Reference proteome</keyword>
<dbReference type="PRINTS" id="PR00463">
    <property type="entry name" value="EP450I"/>
</dbReference>
<proteinExistence type="inferred from homology"/>
<dbReference type="Gene3D" id="1.10.630.10">
    <property type="entry name" value="Cytochrome P450"/>
    <property type="match status" value="1"/>
</dbReference>
<organism evidence="8 9">
    <name type="scientific">Halorussus limi</name>
    <dbReference type="NCBI Taxonomy" id="2938695"/>
    <lineage>
        <taxon>Archaea</taxon>
        <taxon>Methanobacteriati</taxon>
        <taxon>Methanobacteriota</taxon>
        <taxon>Stenosarchaea group</taxon>
        <taxon>Halobacteria</taxon>
        <taxon>Halobacteriales</taxon>
        <taxon>Haladaptataceae</taxon>
        <taxon>Halorussus</taxon>
    </lineage>
</organism>
<protein>
    <submittedName>
        <fullName evidence="8">Cytochrome P450</fullName>
    </submittedName>
</protein>
<evidence type="ECO:0000256" key="6">
    <source>
        <dbReference type="ARBA" id="ARBA00023033"/>
    </source>
</evidence>
<dbReference type="SUPFAM" id="SSF48264">
    <property type="entry name" value="Cytochrome P450"/>
    <property type="match status" value="1"/>
</dbReference>
<dbReference type="GO" id="GO:0005506">
    <property type="term" value="F:iron ion binding"/>
    <property type="evidence" value="ECO:0007669"/>
    <property type="project" value="InterPro"/>
</dbReference>
<evidence type="ECO:0000256" key="7">
    <source>
        <dbReference type="RuleBase" id="RU000461"/>
    </source>
</evidence>
<keyword evidence="8" id="KW-0614">Plasmid</keyword>
<evidence type="ECO:0000313" key="9">
    <source>
        <dbReference type="Proteomes" id="UP000830729"/>
    </source>
</evidence>
<dbReference type="InterPro" id="IPR001128">
    <property type="entry name" value="Cyt_P450"/>
</dbReference>
<keyword evidence="2 7" id="KW-0349">Heme</keyword>
<geneLocation type="plasmid" evidence="8 9">
    <name>unnamed2</name>
</geneLocation>
<dbReference type="GeneID" id="72187612"/>
<dbReference type="InterPro" id="IPR017972">
    <property type="entry name" value="Cyt_P450_CS"/>
</dbReference>
<dbReference type="GO" id="GO:0004497">
    <property type="term" value="F:monooxygenase activity"/>
    <property type="evidence" value="ECO:0007669"/>
    <property type="project" value="UniProtKB-KW"/>
</dbReference>
<dbReference type="PANTHER" id="PTHR24291">
    <property type="entry name" value="CYTOCHROME P450 FAMILY 4"/>
    <property type="match status" value="1"/>
</dbReference>
<evidence type="ECO:0000313" key="8">
    <source>
        <dbReference type="EMBL" id="UPV76830.1"/>
    </source>
</evidence>
<dbReference type="EMBL" id="CP096661">
    <property type="protein sequence ID" value="UPV76830.1"/>
    <property type="molecule type" value="Genomic_DNA"/>
</dbReference>
<dbReference type="PROSITE" id="PS00086">
    <property type="entry name" value="CYTOCHROME_P450"/>
    <property type="match status" value="1"/>
</dbReference>
<dbReference type="InterPro" id="IPR050196">
    <property type="entry name" value="Cytochrome_P450_Monoox"/>
</dbReference>
<accession>A0A8U0I0M8</accession>
<sequence length="445" mass="50504">MSSSPPGPRGEPLFGSSRRYARDPFRFLSALEEAYGDVVQFDLGPLNTYLLTDPADVERVLVSEAEKFRKPDFQSDALGDLLGKGLLLSEGQTWRDQRQLANPAFDARRLMGFADDIVAHNDDLLADWADGAVVDVEQDMTQVTLAVIVDLMLGTDLNDERVRTIREALLPLGARFEPDPVRFAAPQWLPMPGDSEYRNAVGTMESVIDDIVAERRGTHGDADTDEGPDDLLSILLRAQDRGEQSDRQIRDEVMTMLLAGHDTTALTLTYTWYLLSQHPDAERRVHEEVAEVLGDDPPTMTDVGDLTYVEQVVDEAMRLYPPVYAMFREATEPVELGGYRIPEDAAIMLSQWAMHRSDRYWENPDAFDPDRWTRDADRPRFAYFPFGGGPRHCIGKHLAKLEAKLILTRTAQQYRLEYTRDDEPELWPTLTMHPRNGMPMRVHER</sequence>
<evidence type="ECO:0000256" key="1">
    <source>
        <dbReference type="ARBA" id="ARBA00010617"/>
    </source>
</evidence>
<keyword evidence="3 7" id="KW-0479">Metal-binding</keyword>
<comment type="similarity">
    <text evidence="1 7">Belongs to the cytochrome P450 family.</text>
</comment>